<evidence type="ECO:0000313" key="2">
    <source>
        <dbReference type="Proteomes" id="UP001054837"/>
    </source>
</evidence>
<dbReference type="AlphaFoldDB" id="A0AAV4WTC4"/>
<keyword evidence="2" id="KW-1185">Reference proteome</keyword>
<sequence>MAVYPRCKRSLPWMLEIRPGNDTNSSGTKVLPEDVGIEHLMPNKKEDGVEDDVYDLDWEKITARKKFNLNFM</sequence>
<accession>A0AAV4WTC4</accession>
<gene>
    <name evidence="1" type="ORF">CDAR_91331</name>
</gene>
<dbReference type="Proteomes" id="UP001054837">
    <property type="component" value="Unassembled WGS sequence"/>
</dbReference>
<name>A0AAV4WTC4_9ARAC</name>
<comment type="caution">
    <text evidence="1">The sequence shown here is derived from an EMBL/GenBank/DDBJ whole genome shotgun (WGS) entry which is preliminary data.</text>
</comment>
<dbReference type="EMBL" id="BPLQ01014983">
    <property type="protein sequence ID" value="GIY84904.1"/>
    <property type="molecule type" value="Genomic_DNA"/>
</dbReference>
<organism evidence="1 2">
    <name type="scientific">Caerostris darwini</name>
    <dbReference type="NCBI Taxonomy" id="1538125"/>
    <lineage>
        <taxon>Eukaryota</taxon>
        <taxon>Metazoa</taxon>
        <taxon>Ecdysozoa</taxon>
        <taxon>Arthropoda</taxon>
        <taxon>Chelicerata</taxon>
        <taxon>Arachnida</taxon>
        <taxon>Araneae</taxon>
        <taxon>Araneomorphae</taxon>
        <taxon>Entelegynae</taxon>
        <taxon>Araneoidea</taxon>
        <taxon>Araneidae</taxon>
        <taxon>Caerostris</taxon>
    </lineage>
</organism>
<evidence type="ECO:0000313" key="1">
    <source>
        <dbReference type="EMBL" id="GIY84904.1"/>
    </source>
</evidence>
<proteinExistence type="predicted"/>
<protein>
    <submittedName>
        <fullName evidence="1">Uncharacterized protein</fullName>
    </submittedName>
</protein>
<reference evidence="1 2" key="1">
    <citation type="submission" date="2021-06" db="EMBL/GenBank/DDBJ databases">
        <title>Caerostris darwini draft genome.</title>
        <authorList>
            <person name="Kono N."/>
            <person name="Arakawa K."/>
        </authorList>
    </citation>
    <scope>NUCLEOTIDE SEQUENCE [LARGE SCALE GENOMIC DNA]</scope>
</reference>